<comment type="catalytic activity">
    <reaction evidence="6">
        <text>6-methylsalicylate + H(+) = 3-methylphenol + CO2</text>
        <dbReference type="Rhea" id="RHEA:23112"/>
        <dbReference type="ChEBI" id="CHEBI:15378"/>
        <dbReference type="ChEBI" id="CHEBI:16526"/>
        <dbReference type="ChEBI" id="CHEBI:17231"/>
        <dbReference type="ChEBI" id="CHEBI:36658"/>
        <dbReference type="EC" id="4.1.1.52"/>
    </reaction>
    <physiologicalReaction direction="left-to-right" evidence="6">
        <dbReference type="Rhea" id="RHEA:23113"/>
    </physiologicalReaction>
</comment>
<dbReference type="GO" id="GO:0005829">
    <property type="term" value="C:cytosol"/>
    <property type="evidence" value="ECO:0007669"/>
    <property type="project" value="TreeGrafter"/>
</dbReference>
<dbReference type="Proteomes" id="UP001358417">
    <property type="component" value="Unassembled WGS sequence"/>
</dbReference>
<evidence type="ECO:0000256" key="2">
    <source>
        <dbReference type="ARBA" id="ARBA00022723"/>
    </source>
</evidence>
<evidence type="ECO:0000256" key="3">
    <source>
        <dbReference type="ARBA" id="ARBA00022793"/>
    </source>
</evidence>
<dbReference type="InterPro" id="IPR006680">
    <property type="entry name" value="Amidohydro-rel"/>
</dbReference>
<dbReference type="AlphaFoldDB" id="A0AAV9MYH7"/>
<organism evidence="10 11">
    <name type="scientific">Exophiala bonariae</name>
    <dbReference type="NCBI Taxonomy" id="1690606"/>
    <lineage>
        <taxon>Eukaryota</taxon>
        <taxon>Fungi</taxon>
        <taxon>Dikarya</taxon>
        <taxon>Ascomycota</taxon>
        <taxon>Pezizomycotina</taxon>
        <taxon>Eurotiomycetes</taxon>
        <taxon>Chaetothyriomycetidae</taxon>
        <taxon>Chaetothyriales</taxon>
        <taxon>Herpotrichiellaceae</taxon>
        <taxon>Exophiala</taxon>
    </lineage>
</organism>
<keyword evidence="3 8" id="KW-0210">Decarboxylase</keyword>
<dbReference type="PANTHER" id="PTHR21240">
    <property type="entry name" value="2-AMINO-3-CARBOXYLMUCONATE-6-SEMIALDEHYDE DECARBOXYLASE"/>
    <property type="match status" value="1"/>
</dbReference>
<dbReference type="GO" id="GO:0046872">
    <property type="term" value="F:metal ion binding"/>
    <property type="evidence" value="ECO:0007669"/>
    <property type="project" value="UniProtKB-KW"/>
</dbReference>
<keyword evidence="5 8" id="KW-0456">Lyase</keyword>
<evidence type="ECO:0000256" key="8">
    <source>
        <dbReference type="RuleBase" id="RU366045"/>
    </source>
</evidence>
<dbReference type="SUPFAM" id="SSF51556">
    <property type="entry name" value="Metallo-dependent hydrolases"/>
    <property type="match status" value="1"/>
</dbReference>
<dbReference type="RefSeq" id="XP_064701241.1">
    <property type="nucleotide sequence ID" value="XM_064852534.1"/>
</dbReference>
<sequence>MAILSYIPGGPSMEKDAQKAVDFTKSCNDWNAGVRDQFPQKYGFFAGVSNLAFPDVALEEIRYAFNILHADGIALGTRYERNETSYYLGHESFVPIWDELNYREAVIFVHPVPGRDRTVVNKYLPPPMYDFPHETGRAAMDLISGPANMLQEHANRCKIILSHAGGDLPYLIDRAAGEMSLGPQGVRLNKTREEILNAARQFYYDTALSSSLMHIRALDALLGPEYQDHILFGTDFPPGGAEAITSFTDQLSRNMKVEALRVNALKLFPRLQGRRTE</sequence>
<proteinExistence type="inferred from homology"/>
<dbReference type="GO" id="GO:0016787">
    <property type="term" value="F:hydrolase activity"/>
    <property type="evidence" value="ECO:0007669"/>
    <property type="project" value="InterPro"/>
</dbReference>
<evidence type="ECO:0000256" key="1">
    <source>
        <dbReference type="ARBA" id="ARBA00005871"/>
    </source>
</evidence>
<dbReference type="GeneID" id="89977153"/>
<comment type="similarity">
    <text evidence="1">Belongs to the metallo-dependent hydrolases superfamily. ACMSD family.</text>
</comment>
<dbReference type="EMBL" id="JAVRRD010000035">
    <property type="protein sequence ID" value="KAK5045623.1"/>
    <property type="molecule type" value="Genomic_DNA"/>
</dbReference>
<evidence type="ECO:0000313" key="11">
    <source>
        <dbReference type="Proteomes" id="UP001358417"/>
    </source>
</evidence>
<evidence type="ECO:0000256" key="5">
    <source>
        <dbReference type="ARBA" id="ARBA00023239"/>
    </source>
</evidence>
<keyword evidence="2" id="KW-0479">Metal-binding</keyword>
<keyword evidence="4" id="KW-0862">Zinc</keyword>
<reference evidence="10 11" key="1">
    <citation type="submission" date="2023-08" db="EMBL/GenBank/DDBJ databases">
        <title>Black Yeasts Isolated from many extreme environments.</title>
        <authorList>
            <person name="Coleine C."/>
            <person name="Stajich J.E."/>
            <person name="Selbmann L."/>
        </authorList>
    </citation>
    <scope>NUCLEOTIDE SEQUENCE [LARGE SCALE GENOMIC DNA]</scope>
    <source>
        <strain evidence="10 11">CCFEE 5792</strain>
    </source>
</reference>
<evidence type="ECO:0000256" key="4">
    <source>
        <dbReference type="ARBA" id="ARBA00022833"/>
    </source>
</evidence>
<keyword evidence="11" id="KW-1185">Reference proteome</keyword>
<evidence type="ECO:0000256" key="6">
    <source>
        <dbReference type="ARBA" id="ARBA00036832"/>
    </source>
</evidence>
<accession>A0AAV9MYH7</accession>
<evidence type="ECO:0000259" key="9">
    <source>
        <dbReference type="Pfam" id="PF04909"/>
    </source>
</evidence>
<protein>
    <recommendedName>
        <fullName evidence="7">6-methylsalicylate decarboxylase</fullName>
        <ecNumber evidence="7">4.1.1.52</ecNumber>
    </recommendedName>
</protein>
<dbReference type="EC" id="4.1.1.52" evidence="7"/>
<feature type="domain" description="Amidohydrolase-related" evidence="9">
    <location>
        <begin position="16"/>
        <end position="269"/>
    </location>
</feature>
<gene>
    <name evidence="10" type="ORF">LTR84_008992</name>
</gene>
<evidence type="ECO:0000313" key="10">
    <source>
        <dbReference type="EMBL" id="KAK5045623.1"/>
    </source>
</evidence>
<comment type="caution">
    <text evidence="10">The sequence shown here is derived from an EMBL/GenBank/DDBJ whole genome shotgun (WGS) entry which is preliminary data.</text>
</comment>
<dbReference type="InterPro" id="IPR032466">
    <property type="entry name" value="Metal_Hydrolase"/>
</dbReference>
<dbReference type="GO" id="GO:0019748">
    <property type="term" value="P:secondary metabolic process"/>
    <property type="evidence" value="ECO:0007669"/>
    <property type="project" value="TreeGrafter"/>
</dbReference>
<dbReference type="InterPro" id="IPR032465">
    <property type="entry name" value="ACMSD"/>
</dbReference>
<evidence type="ECO:0000256" key="7">
    <source>
        <dbReference type="ARBA" id="ARBA00038889"/>
    </source>
</evidence>
<dbReference type="PANTHER" id="PTHR21240:SF29">
    <property type="entry name" value="AMIDOHYDROLASE-RELATED DOMAIN-CONTAINING PROTEIN"/>
    <property type="match status" value="1"/>
</dbReference>
<dbReference type="Gene3D" id="3.20.20.140">
    <property type="entry name" value="Metal-dependent hydrolases"/>
    <property type="match status" value="1"/>
</dbReference>
<dbReference type="Pfam" id="PF04909">
    <property type="entry name" value="Amidohydro_2"/>
    <property type="match status" value="1"/>
</dbReference>
<name>A0AAV9MYH7_9EURO</name>
<dbReference type="GO" id="GO:0047596">
    <property type="term" value="F:6-methylsalicylate decarboxylase activity"/>
    <property type="evidence" value="ECO:0007669"/>
    <property type="project" value="UniProtKB-EC"/>
</dbReference>